<reference evidence="4" key="1">
    <citation type="submission" date="2016-10" db="EMBL/GenBank/DDBJ databases">
        <authorList>
            <person name="Varghese N."/>
            <person name="Submissions S."/>
        </authorList>
    </citation>
    <scope>NUCLEOTIDE SEQUENCE [LARGE SCALE GENOMIC DNA]</scope>
    <source>
        <strain evidence="4">CGMCC 1.9108</strain>
    </source>
</reference>
<evidence type="ECO:0000313" key="3">
    <source>
        <dbReference type="EMBL" id="SDC39578.1"/>
    </source>
</evidence>
<feature type="region of interest" description="Disordered" evidence="1">
    <location>
        <begin position="356"/>
        <end position="381"/>
    </location>
</feature>
<name>A0A1G6L8U8_9RHOB</name>
<evidence type="ECO:0000256" key="1">
    <source>
        <dbReference type="SAM" id="MobiDB-lite"/>
    </source>
</evidence>
<keyword evidence="4" id="KW-1185">Reference proteome</keyword>
<evidence type="ECO:0000256" key="2">
    <source>
        <dbReference type="SAM" id="SignalP"/>
    </source>
</evidence>
<protein>
    <submittedName>
        <fullName evidence="3">Uncharacterized protein</fullName>
    </submittedName>
</protein>
<dbReference type="Proteomes" id="UP000199628">
    <property type="component" value="Unassembled WGS sequence"/>
</dbReference>
<organism evidence="3 4">
    <name type="scientific">Ruegeria marina</name>
    <dbReference type="NCBI Taxonomy" id="639004"/>
    <lineage>
        <taxon>Bacteria</taxon>
        <taxon>Pseudomonadati</taxon>
        <taxon>Pseudomonadota</taxon>
        <taxon>Alphaproteobacteria</taxon>
        <taxon>Rhodobacterales</taxon>
        <taxon>Roseobacteraceae</taxon>
        <taxon>Ruegeria</taxon>
    </lineage>
</organism>
<dbReference type="STRING" id="639004.SAMN04488239_102175"/>
<feature type="region of interest" description="Disordered" evidence="1">
    <location>
        <begin position="102"/>
        <end position="132"/>
    </location>
</feature>
<proteinExistence type="predicted"/>
<dbReference type="AlphaFoldDB" id="A0A1G6L8U8"/>
<feature type="compositionally biased region" description="Low complexity" evidence="1">
    <location>
        <begin position="103"/>
        <end position="132"/>
    </location>
</feature>
<feature type="signal peptide" evidence="2">
    <location>
        <begin position="1"/>
        <end position="20"/>
    </location>
</feature>
<dbReference type="OrthoDB" id="7843142at2"/>
<dbReference type="RefSeq" id="WP_143028503.1">
    <property type="nucleotide sequence ID" value="NZ_FMZV01000002.1"/>
</dbReference>
<gene>
    <name evidence="3" type="ORF">SAMN04488239_102175</name>
</gene>
<accession>A0A1G6L8U8</accession>
<evidence type="ECO:0000313" key="4">
    <source>
        <dbReference type="Proteomes" id="UP000199628"/>
    </source>
</evidence>
<dbReference type="EMBL" id="FMZV01000002">
    <property type="protein sequence ID" value="SDC39578.1"/>
    <property type="molecule type" value="Genomic_DNA"/>
</dbReference>
<sequence length="381" mass="40684">MRFTRIIAFSVIGCSLGLSALNAQTLRNPSPPAEFPPASFTGKQYVDSRGCIYIRAGVDGLVTWVPRVSRQRKQLCGYQPTEVAGATTTAPQPAGPELITLDQPAVSTPSTPAPKATAAQPPVRTAAASAPKAAPKPAVAMPVTVPTTRTTTARPVPVAPVAAAAPTPSKPGTIAPVATRPDTAICPDASPLSQQYINQTGARCGPQAEPPITYGPLRKSSSGSSGKTGVPVSLETRIVPKHVHDNRQNTTNVVIPAGYRSVWTDDRLNPYRAERTLRPAIVTNTYVTPNGFRAVQRGDDRLNPMRGVRTVEGDAQMNALWSDDLPRKLLPVETAPRTITVIHSERSYRDIAKPPMHLRLSTRNAPDARYPAASVSKRPSR</sequence>
<keyword evidence="2" id="KW-0732">Signal</keyword>
<feature type="chain" id="PRO_5011695079" evidence="2">
    <location>
        <begin position="21"/>
        <end position="381"/>
    </location>
</feature>